<dbReference type="Proteomes" id="UP001169760">
    <property type="component" value="Unassembled WGS sequence"/>
</dbReference>
<evidence type="ECO:0000256" key="5">
    <source>
        <dbReference type="SAM" id="Phobius"/>
    </source>
</evidence>
<feature type="transmembrane region" description="Helical" evidence="5">
    <location>
        <begin position="176"/>
        <end position="197"/>
    </location>
</feature>
<dbReference type="GeneID" id="98614785"/>
<dbReference type="GO" id="GO:0016020">
    <property type="term" value="C:membrane"/>
    <property type="evidence" value="ECO:0007669"/>
    <property type="project" value="UniProtKB-SubCell"/>
</dbReference>
<accession>A0AAW7X1X5</accession>
<feature type="transmembrane region" description="Helical" evidence="5">
    <location>
        <begin position="111"/>
        <end position="130"/>
    </location>
</feature>
<evidence type="ECO:0000256" key="4">
    <source>
        <dbReference type="ARBA" id="ARBA00023136"/>
    </source>
</evidence>
<feature type="transmembrane region" description="Helical" evidence="5">
    <location>
        <begin position="71"/>
        <end position="90"/>
    </location>
</feature>
<dbReference type="RefSeq" id="WP_011469631.1">
    <property type="nucleotide sequence ID" value="NZ_CP123764.1"/>
</dbReference>
<reference evidence="7" key="1">
    <citation type="submission" date="2023-07" db="EMBL/GenBank/DDBJ databases">
        <title>Genome content predicts the carbon catabolic preferences of heterotrophic bacteria.</title>
        <authorList>
            <person name="Gralka M."/>
        </authorList>
    </citation>
    <scope>NUCLEOTIDE SEQUENCE</scope>
    <source>
        <strain evidence="7">I3M17_2</strain>
    </source>
</reference>
<protein>
    <submittedName>
        <fullName evidence="7">Yip1 family protein</fullName>
    </submittedName>
</protein>
<evidence type="ECO:0000256" key="3">
    <source>
        <dbReference type="ARBA" id="ARBA00022989"/>
    </source>
</evidence>
<keyword evidence="3 5" id="KW-1133">Transmembrane helix</keyword>
<dbReference type="Pfam" id="PF04893">
    <property type="entry name" value="Yip1"/>
    <property type="match status" value="1"/>
</dbReference>
<gene>
    <name evidence="7" type="ORF">Q4521_03205</name>
</gene>
<organism evidence="7 8">
    <name type="scientific">Saccharophagus degradans</name>
    <dbReference type="NCBI Taxonomy" id="86304"/>
    <lineage>
        <taxon>Bacteria</taxon>
        <taxon>Pseudomonadati</taxon>
        <taxon>Pseudomonadota</taxon>
        <taxon>Gammaproteobacteria</taxon>
        <taxon>Cellvibrionales</taxon>
        <taxon>Cellvibrionaceae</taxon>
        <taxon>Saccharophagus</taxon>
    </lineage>
</organism>
<feature type="transmembrane region" description="Helical" evidence="5">
    <location>
        <begin position="31"/>
        <end position="51"/>
    </location>
</feature>
<dbReference type="AlphaFoldDB" id="A0AAW7X1X5"/>
<dbReference type="EMBL" id="JAUOPB010000002">
    <property type="protein sequence ID" value="MDO6421472.1"/>
    <property type="molecule type" value="Genomic_DNA"/>
</dbReference>
<evidence type="ECO:0000259" key="6">
    <source>
        <dbReference type="Pfam" id="PF04893"/>
    </source>
</evidence>
<comment type="caution">
    <text evidence="7">The sequence shown here is derived from an EMBL/GenBank/DDBJ whole genome shotgun (WGS) entry which is preliminary data.</text>
</comment>
<dbReference type="InterPro" id="IPR006977">
    <property type="entry name" value="Yip1_dom"/>
</dbReference>
<sequence>MALLDHTLGIMTHPDEEWAAIKKQKSSFRQVFLSHVPFLAAIPAVASFFGLTQVGWTIGDGAAVKLTVNSALSLCALTYVALLAGVYILGEFINWMAKTYGVDGSEERRHYAGTAMAVYITTPLMLAGAVTAYPMLWLDAIVIMAAATYSVYLIYEGVPILMSLDKDRAFMYSSSIVTVGLVLMVTAMIATVIIWGMGLGPVFAD</sequence>
<evidence type="ECO:0000313" key="7">
    <source>
        <dbReference type="EMBL" id="MDO6421472.1"/>
    </source>
</evidence>
<proteinExistence type="predicted"/>
<feature type="transmembrane region" description="Helical" evidence="5">
    <location>
        <begin position="136"/>
        <end position="155"/>
    </location>
</feature>
<comment type="subcellular location">
    <subcellularLocation>
        <location evidence="1">Membrane</location>
        <topology evidence="1">Multi-pass membrane protein</topology>
    </subcellularLocation>
</comment>
<evidence type="ECO:0000256" key="1">
    <source>
        <dbReference type="ARBA" id="ARBA00004141"/>
    </source>
</evidence>
<evidence type="ECO:0000256" key="2">
    <source>
        <dbReference type="ARBA" id="ARBA00022692"/>
    </source>
</evidence>
<feature type="domain" description="Yip1" evidence="6">
    <location>
        <begin position="9"/>
        <end position="185"/>
    </location>
</feature>
<evidence type="ECO:0000313" key="8">
    <source>
        <dbReference type="Proteomes" id="UP001169760"/>
    </source>
</evidence>
<keyword evidence="2 5" id="KW-0812">Transmembrane</keyword>
<name>A0AAW7X1X5_9GAMM</name>
<keyword evidence="4 5" id="KW-0472">Membrane</keyword>